<evidence type="ECO:0000313" key="8">
    <source>
        <dbReference type="EMBL" id="KAJ8601907.1"/>
    </source>
</evidence>
<dbReference type="EMBL" id="JAQMWT010000398">
    <property type="protein sequence ID" value="KAJ8601907.1"/>
    <property type="molecule type" value="Genomic_DNA"/>
</dbReference>
<dbReference type="InterPro" id="IPR036397">
    <property type="entry name" value="RNaseH_sf"/>
</dbReference>
<dbReference type="Gene3D" id="3.30.420.10">
    <property type="entry name" value="Ribonuclease H-like superfamily/Ribonuclease H"/>
    <property type="match status" value="1"/>
</dbReference>
<dbReference type="Pfam" id="PF00929">
    <property type="entry name" value="RNase_T"/>
    <property type="match status" value="1"/>
</dbReference>
<dbReference type="SUPFAM" id="SSF90229">
    <property type="entry name" value="CCCH zinc finger"/>
    <property type="match status" value="2"/>
</dbReference>
<keyword evidence="4" id="KW-0378">Hydrolase</keyword>
<dbReference type="SMART" id="SM00479">
    <property type="entry name" value="EXOIII"/>
    <property type="match status" value="1"/>
</dbReference>
<organism evidence="8 9">
    <name type="scientific">Chrysophaeum taylorii</name>
    <dbReference type="NCBI Taxonomy" id="2483200"/>
    <lineage>
        <taxon>Eukaryota</taxon>
        <taxon>Sar</taxon>
        <taxon>Stramenopiles</taxon>
        <taxon>Ochrophyta</taxon>
        <taxon>Pelagophyceae</taxon>
        <taxon>Pelagomonadales</taxon>
        <taxon>Pelagomonadaceae</taxon>
        <taxon>Chrysophaeum</taxon>
    </lineage>
</organism>
<dbReference type="GO" id="GO:0004527">
    <property type="term" value="F:exonuclease activity"/>
    <property type="evidence" value="ECO:0007669"/>
    <property type="project" value="InterPro"/>
</dbReference>
<dbReference type="InterPro" id="IPR000571">
    <property type="entry name" value="Znf_CCCH"/>
</dbReference>
<evidence type="ECO:0000256" key="4">
    <source>
        <dbReference type="ARBA" id="ARBA00022801"/>
    </source>
</evidence>
<proteinExistence type="predicted"/>
<feature type="domain" description="C3H1-type" evidence="7">
    <location>
        <begin position="35"/>
        <end position="62"/>
    </location>
</feature>
<evidence type="ECO:0000313" key="9">
    <source>
        <dbReference type="Proteomes" id="UP001230188"/>
    </source>
</evidence>
<dbReference type="GO" id="GO:0008270">
    <property type="term" value="F:zinc ion binding"/>
    <property type="evidence" value="ECO:0007669"/>
    <property type="project" value="UniProtKB-KW"/>
</dbReference>
<feature type="zinc finger region" description="C3H1-type" evidence="6">
    <location>
        <begin position="6"/>
        <end position="33"/>
    </location>
</feature>
<evidence type="ECO:0000256" key="2">
    <source>
        <dbReference type="ARBA" id="ARBA00022723"/>
    </source>
</evidence>
<dbReference type="InterPro" id="IPR013520">
    <property type="entry name" value="Ribonucl_H"/>
</dbReference>
<keyword evidence="1" id="KW-0540">Nuclease</keyword>
<feature type="domain" description="C3H1-type" evidence="7">
    <location>
        <begin position="6"/>
        <end position="33"/>
    </location>
</feature>
<dbReference type="Pfam" id="PF00642">
    <property type="entry name" value="zf-CCCH"/>
    <property type="match status" value="1"/>
</dbReference>
<dbReference type="GO" id="GO:0005634">
    <property type="term" value="C:nucleus"/>
    <property type="evidence" value="ECO:0007669"/>
    <property type="project" value="TreeGrafter"/>
</dbReference>
<sequence>MAAFGSDGRPACRHFLAGSCMHGEACRFSHAVVDTRKRVPCRHFFAGGCRNGESCPYSHDLDAPSESREHALLAVVEARTAPTFALDVECVATGPTHRDRAVAQIGLVDEQLRVVLNLFVKPKAPVVSYLTPLTGITRELIDSQGIAIEEAVAALKTRLPVSAVLVGTNVGQDATWLGLKTPSDFASLLDLSPLFKVWDPARRKFAYFGQDHLAKCWLGHPRPPGVSHDAVGDAATSMMLLHAFLTVRRDPARLAMLHHATLNTPRDPSFAARHPVFEGVCQGNLQTCKCNAPHFL</sequence>
<evidence type="ECO:0000256" key="1">
    <source>
        <dbReference type="ARBA" id="ARBA00022722"/>
    </source>
</evidence>
<feature type="zinc finger region" description="C3H1-type" evidence="6">
    <location>
        <begin position="35"/>
        <end position="62"/>
    </location>
</feature>
<evidence type="ECO:0000256" key="3">
    <source>
        <dbReference type="ARBA" id="ARBA00022771"/>
    </source>
</evidence>
<evidence type="ECO:0000256" key="5">
    <source>
        <dbReference type="ARBA" id="ARBA00022833"/>
    </source>
</evidence>
<keyword evidence="3 6" id="KW-0863">Zinc-finger</keyword>
<dbReference type="InterPro" id="IPR047021">
    <property type="entry name" value="REXO1/3/4-like"/>
</dbReference>
<dbReference type="PANTHER" id="PTHR12801">
    <property type="entry name" value="RNA EXONUCLEASE REXO1 / RECO3 FAMILY MEMBER-RELATED"/>
    <property type="match status" value="1"/>
</dbReference>
<dbReference type="Pfam" id="PF18044">
    <property type="entry name" value="zf-CCCH_4"/>
    <property type="match status" value="1"/>
</dbReference>
<dbReference type="AlphaFoldDB" id="A0AAD7UBK0"/>
<dbReference type="SUPFAM" id="SSF53098">
    <property type="entry name" value="Ribonuclease H-like"/>
    <property type="match status" value="1"/>
</dbReference>
<accession>A0AAD7UBK0</accession>
<dbReference type="PROSITE" id="PS50103">
    <property type="entry name" value="ZF_C3H1"/>
    <property type="match status" value="2"/>
</dbReference>
<dbReference type="GO" id="GO:0003676">
    <property type="term" value="F:nucleic acid binding"/>
    <property type="evidence" value="ECO:0007669"/>
    <property type="project" value="InterPro"/>
</dbReference>
<protein>
    <recommendedName>
        <fullName evidence="7">C3H1-type domain-containing protein</fullName>
    </recommendedName>
</protein>
<dbReference type="InterPro" id="IPR036855">
    <property type="entry name" value="Znf_CCCH_sf"/>
</dbReference>
<keyword evidence="2 6" id="KW-0479">Metal-binding</keyword>
<reference evidence="8" key="1">
    <citation type="submission" date="2023-01" db="EMBL/GenBank/DDBJ databases">
        <title>Metagenome sequencing of chrysophaentin producing Chrysophaeum taylorii.</title>
        <authorList>
            <person name="Davison J."/>
            <person name="Bewley C."/>
        </authorList>
    </citation>
    <scope>NUCLEOTIDE SEQUENCE</scope>
    <source>
        <strain evidence="8">NIES-1699</strain>
    </source>
</reference>
<gene>
    <name evidence="8" type="ORF">CTAYLR_002695</name>
</gene>
<dbReference type="InterPro" id="IPR012337">
    <property type="entry name" value="RNaseH-like_sf"/>
</dbReference>
<comment type="caution">
    <text evidence="8">The sequence shown here is derived from an EMBL/GenBank/DDBJ whole genome shotgun (WGS) entry which is preliminary data.</text>
</comment>
<name>A0AAD7UBK0_9STRA</name>
<dbReference type="PANTHER" id="PTHR12801:SF159">
    <property type="entry name" value="C3H1-TYPE DOMAIN-CONTAINING PROTEIN"/>
    <property type="match status" value="1"/>
</dbReference>
<keyword evidence="5 6" id="KW-0862">Zinc</keyword>
<dbReference type="InterPro" id="IPR041367">
    <property type="entry name" value="Znf-CCCH_4"/>
</dbReference>
<evidence type="ECO:0000259" key="7">
    <source>
        <dbReference type="PROSITE" id="PS50103"/>
    </source>
</evidence>
<dbReference type="Proteomes" id="UP001230188">
    <property type="component" value="Unassembled WGS sequence"/>
</dbReference>
<keyword evidence="9" id="KW-1185">Reference proteome</keyword>
<dbReference type="Gene3D" id="1.20.120.1350">
    <property type="entry name" value="Pneumovirus matrix protein 2 (M2), zinc-binding domain"/>
    <property type="match status" value="2"/>
</dbReference>
<evidence type="ECO:0000256" key="6">
    <source>
        <dbReference type="PROSITE-ProRule" id="PRU00723"/>
    </source>
</evidence>
<dbReference type="SMART" id="SM00356">
    <property type="entry name" value="ZnF_C3H1"/>
    <property type="match status" value="2"/>
</dbReference>